<evidence type="ECO:0000313" key="3">
    <source>
        <dbReference type="Proteomes" id="UP000434582"/>
    </source>
</evidence>
<sequence>MVSPLLHRSSEENARPVCGARDRAGQPRSTIGSGRGPTPGYSAAAMTSPASPDGPLPPPDRPRVLALLDGLAGSNSQTRGVVQALGLPALDCPLAYRREWPWQRAVGHVRITLESEERLVNAPPPALVVSTGRRAGAVARGLAGFYRRRDGWAPRLVHVQDPRFGHDDFDLIAVPDHDRALETLRARSNVLVVTGAPHPLTVDRLDAAAQDWRARVETLPRPWIAVLVGGDSGRRRLDGTVAAALVRQAGALAARAGGSLLVTTSRRTRPDAVTALRRGLAEGGAPHLLLPWTEDPAENPYLGFLGLADATVVTGDSMSMLTEATTTARPLYVFAPEGWARGPHARFHASLVQAGAARPLTDDTPWQDWRGAPLNPAADIARAARALLDGSRAGA</sequence>
<comment type="caution">
    <text evidence="2">The sequence shown here is derived from an EMBL/GenBank/DDBJ whole genome shotgun (WGS) entry which is preliminary data.</text>
</comment>
<protein>
    <submittedName>
        <fullName evidence="2">Nucleoside-diphosphate sugar epimerase</fullName>
    </submittedName>
</protein>
<dbReference type="OrthoDB" id="272235at2"/>
<gene>
    <name evidence="2" type="ORF">GHC57_12845</name>
</gene>
<evidence type="ECO:0000256" key="1">
    <source>
        <dbReference type="SAM" id="MobiDB-lite"/>
    </source>
</evidence>
<dbReference type="PANTHER" id="PTHR33986:SF15">
    <property type="entry name" value="MITOCHONDRIAL FISSION PROTEIN ELM1"/>
    <property type="match status" value="1"/>
</dbReference>
<dbReference type="Pfam" id="PF06258">
    <property type="entry name" value="Mito_fiss_Elm1"/>
    <property type="match status" value="1"/>
</dbReference>
<evidence type="ECO:0000313" key="2">
    <source>
        <dbReference type="EMBL" id="MQX37406.1"/>
    </source>
</evidence>
<dbReference type="InterPro" id="IPR009367">
    <property type="entry name" value="Elm1-like"/>
</dbReference>
<name>A0A7X1ZF88_9PROT</name>
<dbReference type="Proteomes" id="UP000434582">
    <property type="component" value="Unassembled WGS sequence"/>
</dbReference>
<proteinExistence type="predicted"/>
<dbReference type="EMBL" id="WIVE01000041">
    <property type="protein sequence ID" value="MQX37406.1"/>
    <property type="molecule type" value="Genomic_DNA"/>
</dbReference>
<keyword evidence="3" id="KW-1185">Reference proteome</keyword>
<feature type="compositionally biased region" description="Basic and acidic residues" evidence="1">
    <location>
        <begin position="8"/>
        <end position="25"/>
    </location>
</feature>
<feature type="region of interest" description="Disordered" evidence="1">
    <location>
        <begin position="1"/>
        <end position="62"/>
    </location>
</feature>
<dbReference type="AlphaFoldDB" id="A0A7X1ZF88"/>
<reference evidence="2 3" key="1">
    <citation type="submission" date="2019-10" db="EMBL/GenBank/DDBJ databases">
        <title>Draft whole-genome sequence of the purple nonsulfur photosynthetic bacterium Roseospira navarrensis DSM 15114.</title>
        <authorList>
            <person name="Kyndt J.A."/>
            <person name="Meyer T.E."/>
        </authorList>
    </citation>
    <scope>NUCLEOTIDE SEQUENCE [LARGE SCALE GENOMIC DNA]</scope>
    <source>
        <strain evidence="2 3">DSM 15114</strain>
    </source>
</reference>
<accession>A0A7X1ZF88</accession>
<dbReference type="PANTHER" id="PTHR33986">
    <property type="entry name" value="OS02G0535700 PROTEIN"/>
    <property type="match status" value="1"/>
</dbReference>
<organism evidence="2 3">
    <name type="scientific">Roseospira navarrensis</name>
    <dbReference type="NCBI Taxonomy" id="140058"/>
    <lineage>
        <taxon>Bacteria</taxon>
        <taxon>Pseudomonadati</taxon>
        <taxon>Pseudomonadota</taxon>
        <taxon>Alphaproteobacteria</taxon>
        <taxon>Rhodospirillales</taxon>
        <taxon>Rhodospirillaceae</taxon>
        <taxon>Roseospira</taxon>
    </lineage>
</organism>